<proteinExistence type="predicted"/>
<accession>A0ABQ9ZQP2</accession>
<keyword evidence="2" id="KW-1185">Reference proteome</keyword>
<sequence>MLTYTYELHLLNPCLFVILHISTDAIKDKGLKGILKMYGSYNLNRRSLLRILNIQQQRQKPTSGYANNGRHWKELYDKTSKRSLSDPLDTADGKNSGNIQCDLLFINIPRLDRRDIPEVPDKNCHCRKRLPRHSQSKKRTKNIMHHERNKDQKMFGQEVERYLFMIYKILLREKKTWLLASEE</sequence>
<reference evidence="1 2" key="1">
    <citation type="journal article" date="2023" name="Nucleic Acids Res.">
        <title>The hologenome of Daphnia magna reveals possible DNA methylation and microbiome-mediated evolution of the host genome.</title>
        <authorList>
            <person name="Chaturvedi A."/>
            <person name="Li X."/>
            <person name="Dhandapani V."/>
            <person name="Marshall H."/>
            <person name="Kissane S."/>
            <person name="Cuenca-Cambronero M."/>
            <person name="Asole G."/>
            <person name="Calvet F."/>
            <person name="Ruiz-Romero M."/>
            <person name="Marangio P."/>
            <person name="Guigo R."/>
            <person name="Rago D."/>
            <person name="Mirbahai L."/>
            <person name="Eastwood N."/>
            <person name="Colbourne J.K."/>
            <person name="Zhou J."/>
            <person name="Mallon E."/>
            <person name="Orsini L."/>
        </authorList>
    </citation>
    <scope>NUCLEOTIDE SEQUENCE [LARGE SCALE GENOMIC DNA]</scope>
    <source>
        <strain evidence="1">LRV0_1</strain>
    </source>
</reference>
<comment type="caution">
    <text evidence="1">The sequence shown here is derived from an EMBL/GenBank/DDBJ whole genome shotgun (WGS) entry which is preliminary data.</text>
</comment>
<evidence type="ECO:0000313" key="2">
    <source>
        <dbReference type="Proteomes" id="UP001234178"/>
    </source>
</evidence>
<gene>
    <name evidence="1" type="ORF">OUZ56_027527</name>
</gene>
<dbReference type="Proteomes" id="UP001234178">
    <property type="component" value="Unassembled WGS sequence"/>
</dbReference>
<evidence type="ECO:0000313" key="1">
    <source>
        <dbReference type="EMBL" id="KAK4015011.1"/>
    </source>
</evidence>
<dbReference type="EMBL" id="JAOYFB010000004">
    <property type="protein sequence ID" value="KAK4015011.1"/>
    <property type="molecule type" value="Genomic_DNA"/>
</dbReference>
<organism evidence="1 2">
    <name type="scientific">Daphnia magna</name>
    <dbReference type="NCBI Taxonomy" id="35525"/>
    <lineage>
        <taxon>Eukaryota</taxon>
        <taxon>Metazoa</taxon>
        <taxon>Ecdysozoa</taxon>
        <taxon>Arthropoda</taxon>
        <taxon>Crustacea</taxon>
        <taxon>Branchiopoda</taxon>
        <taxon>Diplostraca</taxon>
        <taxon>Cladocera</taxon>
        <taxon>Anomopoda</taxon>
        <taxon>Daphniidae</taxon>
        <taxon>Daphnia</taxon>
    </lineage>
</organism>
<protein>
    <submittedName>
        <fullName evidence="1">Uncharacterized protein</fullName>
    </submittedName>
</protein>
<name>A0ABQ9ZQP2_9CRUS</name>